<organism evidence="1 2">
    <name type="scientific">Paenisporosarcina macmurdoensis</name>
    <dbReference type="NCBI Taxonomy" id="212659"/>
    <lineage>
        <taxon>Bacteria</taxon>
        <taxon>Bacillati</taxon>
        <taxon>Bacillota</taxon>
        <taxon>Bacilli</taxon>
        <taxon>Bacillales</taxon>
        <taxon>Caryophanaceae</taxon>
        <taxon>Paenisporosarcina</taxon>
    </lineage>
</organism>
<protein>
    <submittedName>
        <fullName evidence="1">Spo0E family sporulation regulatory protein-aspartic acid phosphatase</fullName>
    </submittedName>
</protein>
<dbReference type="Proteomes" id="UP001596170">
    <property type="component" value="Unassembled WGS sequence"/>
</dbReference>
<keyword evidence="2" id="KW-1185">Reference proteome</keyword>
<dbReference type="EMBL" id="JBHSRI010000002">
    <property type="protein sequence ID" value="MFC6037925.1"/>
    <property type="molecule type" value="Genomic_DNA"/>
</dbReference>
<accession>A0ABW1L0Z1</accession>
<dbReference type="SUPFAM" id="SSF140500">
    <property type="entry name" value="BAS1536-like"/>
    <property type="match status" value="1"/>
</dbReference>
<dbReference type="InterPro" id="IPR018540">
    <property type="entry name" value="Spo0E-like"/>
</dbReference>
<dbReference type="InterPro" id="IPR036638">
    <property type="entry name" value="HLH_DNA-bd_sf"/>
</dbReference>
<dbReference type="InterPro" id="IPR037208">
    <property type="entry name" value="Spo0E-like_sf"/>
</dbReference>
<sequence length="66" mass="7767">MRRIHKKVILLGQIKIKQKIMYNRAKKLGRTHSSVIACSQELDLLLNKYQDIQSSDKHFNNYSHVS</sequence>
<gene>
    <name evidence="1" type="ORF">ACFPYN_00530</name>
</gene>
<comment type="caution">
    <text evidence="1">The sequence shown here is derived from an EMBL/GenBank/DDBJ whole genome shotgun (WGS) entry which is preliminary data.</text>
</comment>
<dbReference type="Gene3D" id="4.10.280.10">
    <property type="entry name" value="Helix-loop-helix DNA-binding domain"/>
    <property type="match status" value="1"/>
</dbReference>
<name>A0ABW1L0Z1_9BACL</name>
<reference evidence="2" key="1">
    <citation type="journal article" date="2019" name="Int. J. Syst. Evol. Microbiol.">
        <title>The Global Catalogue of Microorganisms (GCM) 10K type strain sequencing project: providing services to taxonomists for standard genome sequencing and annotation.</title>
        <authorList>
            <consortium name="The Broad Institute Genomics Platform"/>
            <consortium name="The Broad Institute Genome Sequencing Center for Infectious Disease"/>
            <person name="Wu L."/>
            <person name="Ma J."/>
        </authorList>
    </citation>
    <scope>NUCLEOTIDE SEQUENCE [LARGE SCALE GENOMIC DNA]</scope>
    <source>
        <strain evidence="2">CCUG 54527</strain>
    </source>
</reference>
<evidence type="ECO:0000313" key="1">
    <source>
        <dbReference type="EMBL" id="MFC6037925.1"/>
    </source>
</evidence>
<dbReference type="RefSeq" id="WP_377731921.1">
    <property type="nucleotide sequence ID" value="NZ_JBHSRI010000002.1"/>
</dbReference>
<dbReference type="Pfam" id="PF09388">
    <property type="entry name" value="SpoOE-like"/>
    <property type="match status" value="1"/>
</dbReference>
<proteinExistence type="predicted"/>
<evidence type="ECO:0000313" key="2">
    <source>
        <dbReference type="Proteomes" id="UP001596170"/>
    </source>
</evidence>